<dbReference type="SUPFAM" id="SSF56219">
    <property type="entry name" value="DNase I-like"/>
    <property type="match status" value="1"/>
</dbReference>
<organism evidence="1 2">
    <name type="scientific">Thalictrum thalictroides</name>
    <name type="common">Rue-anemone</name>
    <name type="synonym">Anemone thalictroides</name>
    <dbReference type="NCBI Taxonomy" id="46969"/>
    <lineage>
        <taxon>Eukaryota</taxon>
        <taxon>Viridiplantae</taxon>
        <taxon>Streptophyta</taxon>
        <taxon>Embryophyta</taxon>
        <taxon>Tracheophyta</taxon>
        <taxon>Spermatophyta</taxon>
        <taxon>Magnoliopsida</taxon>
        <taxon>Ranunculales</taxon>
        <taxon>Ranunculaceae</taxon>
        <taxon>Thalictroideae</taxon>
        <taxon>Thalictrum</taxon>
    </lineage>
</organism>
<dbReference type="OrthoDB" id="1932741at2759"/>
<comment type="caution">
    <text evidence="1">The sequence shown here is derived from an EMBL/GenBank/DDBJ whole genome shotgun (WGS) entry which is preliminary data.</text>
</comment>
<protein>
    <submittedName>
        <fullName evidence="1">Ribonuclease h domain</fullName>
    </submittedName>
</protein>
<gene>
    <name evidence="1" type="ORF">FRX31_026381</name>
</gene>
<evidence type="ECO:0000313" key="2">
    <source>
        <dbReference type="Proteomes" id="UP000554482"/>
    </source>
</evidence>
<reference evidence="1 2" key="1">
    <citation type="submission" date="2020-06" db="EMBL/GenBank/DDBJ databases">
        <title>Transcriptomic and genomic resources for Thalictrum thalictroides and T. hernandezii: Facilitating candidate gene discovery in an emerging model plant lineage.</title>
        <authorList>
            <person name="Arias T."/>
            <person name="Riano-Pachon D.M."/>
            <person name="Di Stilio V.S."/>
        </authorList>
    </citation>
    <scope>NUCLEOTIDE SEQUENCE [LARGE SCALE GENOMIC DNA]</scope>
    <source>
        <strain evidence="2">cv. WT478/WT964</strain>
        <tissue evidence="1">Leaves</tissue>
    </source>
</reference>
<accession>A0A7J6VIL3</accession>
<dbReference type="Gene3D" id="3.60.10.10">
    <property type="entry name" value="Endonuclease/exonuclease/phosphatase"/>
    <property type="match status" value="1"/>
</dbReference>
<dbReference type="AlphaFoldDB" id="A0A7J6VIL3"/>
<dbReference type="InterPro" id="IPR036691">
    <property type="entry name" value="Endo/exonu/phosph_ase_sf"/>
</dbReference>
<dbReference type="EMBL" id="JABWDY010032643">
    <property type="protein sequence ID" value="KAF5184030.1"/>
    <property type="molecule type" value="Genomic_DNA"/>
</dbReference>
<dbReference type="Proteomes" id="UP000554482">
    <property type="component" value="Unassembled WGS sequence"/>
</dbReference>
<sequence length="300" mass="34606">MIVVYARNPCNLRNVLWEDVKRISNSMRNPWCVVGDFNNVLFSDERIGRDPVDPRETVHFMDCIVHSRLTDISVTCFFYTWSNSSLGAGRICSRIDRCIVNHQWYSVFLNTGACFKPNGVSDHCPIVLYWYDISIKASPFRFSNGWVHLPGFLETVNEGWKTMFEGNPMFVLIQKLAHLKHVLKSWMASSGPGKTTFKEVWELIRAELAIIQQRNNCNWLTMGDRCTSYFHSALKEITKRNAIYSLQDEQGNVISNQNQVVSIIVKFYEDLMGAEDGIEIDTIIIETVTPRAFLMMIKLR</sequence>
<name>A0A7J6VIL3_THATH</name>
<dbReference type="PANTHER" id="PTHR33710:SF64">
    <property type="entry name" value="ENDONUCLEASE_EXONUCLEASE_PHOSPHATASE DOMAIN-CONTAINING PROTEIN"/>
    <property type="match status" value="1"/>
</dbReference>
<proteinExistence type="predicted"/>
<evidence type="ECO:0000313" key="1">
    <source>
        <dbReference type="EMBL" id="KAF5184030.1"/>
    </source>
</evidence>
<keyword evidence="2" id="KW-1185">Reference proteome</keyword>
<dbReference type="PANTHER" id="PTHR33710">
    <property type="entry name" value="BNAC02G09200D PROTEIN"/>
    <property type="match status" value="1"/>
</dbReference>